<accession>A0AC61MR81</accession>
<organism evidence="1 2">
    <name type="scientific">Miniphocaeibacter halophilus</name>
    <dbReference type="NCBI Taxonomy" id="2931922"/>
    <lineage>
        <taxon>Bacteria</taxon>
        <taxon>Bacillati</taxon>
        <taxon>Bacillota</taxon>
        <taxon>Tissierellia</taxon>
        <taxon>Tissierellales</taxon>
        <taxon>Peptoniphilaceae</taxon>
        <taxon>Miniphocaeibacter</taxon>
    </lineage>
</organism>
<sequence length="148" mass="16826">MKIILIDDVKGLGKKGELVNAKTGYARNFLLPNKLALEATKENLANWEREQEELEQKRKEEYEKAVALKEKLEGKKVVIKAKVGEGDRLFGAITSKDIAEALEKQVGLEVDRRKIELKENIKTLKTVDLPVRIYPEVIANIKVEITKE</sequence>
<keyword evidence="1" id="KW-0689">Ribosomal protein</keyword>
<protein>
    <submittedName>
        <fullName evidence="1">50S ribosomal protein L9</fullName>
    </submittedName>
</protein>
<evidence type="ECO:0000313" key="1">
    <source>
        <dbReference type="EMBL" id="QQK08065.1"/>
    </source>
</evidence>
<reference evidence="1 2" key="1">
    <citation type="journal article" date="2022" name="Int. J. Syst. Evol. Microbiol.">
        <title>Miniphocaeibacter halophilus sp. nov., an ammonium-tolerant acetate-producing bacterium isolated from a biogas system.</title>
        <authorList>
            <person name="Schnurer A."/>
            <person name="Singh A."/>
            <person name="Bi S."/>
            <person name="Qiao W."/>
            <person name="Westerholm M."/>
        </authorList>
    </citation>
    <scope>NUCLEOTIDE SEQUENCE [LARGE SCALE GENOMIC DNA]</scope>
    <source>
        <strain evidence="1 2">AMB_01</strain>
    </source>
</reference>
<keyword evidence="1" id="KW-0687">Ribonucleoprotein</keyword>
<keyword evidence="2" id="KW-1185">Reference proteome</keyword>
<dbReference type="EMBL" id="CP066744">
    <property type="protein sequence ID" value="QQK08065.1"/>
    <property type="molecule type" value="Genomic_DNA"/>
</dbReference>
<dbReference type="Proteomes" id="UP000595814">
    <property type="component" value="Chromosome"/>
</dbReference>
<evidence type="ECO:0000313" key="2">
    <source>
        <dbReference type="Proteomes" id="UP000595814"/>
    </source>
</evidence>
<proteinExistence type="predicted"/>
<gene>
    <name evidence="1" type="ORF">JFY71_00585</name>
</gene>
<name>A0AC61MR81_9FIRM</name>